<comment type="caution">
    <text evidence="1">The sequence shown here is derived from an EMBL/GenBank/DDBJ whole genome shotgun (WGS) entry which is preliminary data.</text>
</comment>
<organism evidence="1 2">
    <name type="scientific">Entomophthora muscae</name>
    <dbReference type="NCBI Taxonomy" id="34485"/>
    <lineage>
        <taxon>Eukaryota</taxon>
        <taxon>Fungi</taxon>
        <taxon>Fungi incertae sedis</taxon>
        <taxon>Zoopagomycota</taxon>
        <taxon>Entomophthoromycotina</taxon>
        <taxon>Entomophthoromycetes</taxon>
        <taxon>Entomophthorales</taxon>
        <taxon>Entomophthoraceae</taxon>
        <taxon>Entomophthora</taxon>
    </lineage>
</organism>
<evidence type="ECO:0000313" key="1">
    <source>
        <dbReference type="EMBL" id="KAJ9055911.1"/>
    </source>
</evidence>
<protein>
    <submittedName>
        <fullName evidence="1">Uncharacterized protein</fullName>
    </submittedName>
</protein>
<name>A0ACC2S120_9FUNG</name>
<accession>A0ACC2S120</accession>
<dbReference type="EMBL" id="QTSX02006169">
    <property type="protein sequence ID" value="KAJ9055911.1"/>
    <property type="molecule type" value="Genomic_DNA"/>
</dbReference>
<proteinExistence type="predicted"/>
<reference evidence="1" key="1">
    <citation type="submission" date="2022-04" db="EMBL/GenBank/DDBJ databases">
        <title>Genome of the entomopathogenic fungus Entomophthora muscae.</title>
        <authorList>
            <person name="Elya C."/>
            <person name="Lovett B.R."/>
            <person name="Lee E."/>
            <person name="Macias A.M."/>
            <person name="Hajek A.E."/>
            <person name="De Bivort B.L."/>
            <person name="Kasson M.T."/>
            <person name="De Fine Licht H.H."/>
            <person name="Stajich J.E."/>
        </authorList>
    </citation>
    <scope>NUCLEOTIDE SEQUENCE</scope>
    <source>
        <strain evidence="1">Berkeley</strain>
    </source>
</reference>
<dbReference type="Proteomes" id="UP001165960">
    <property type="component" value="Unassembled WGS sequence"/>
</dbReference>
<keyword evidence="2" id="KW-1185">Reference proteome</keyword>
<sequence length="58" mass="6455">MGEKGIVADLDLPIQSRRGPEKIDHMLWKAIMTSLDKRSSCNTENSLNSLVQPNTDSL</sequence>
<evidence type="ECO:0000313" key="2">
    <source>
        <dbReference type="Proteomes" id="UP001165960"/>
    </source>
</evidence>
<gene>
    <name evidence="1" type="ORF">DSO57_1038448</name>
</gene>